<evidence type="ECO:0000256" key="9">
    <source>
        <dbReference type="SAM" id="MobiDB-lite"/>
    </source>
</evidence>
<dbReference type="Proteomes" id="UP000826271">
    <property type="component" value="Unassembled WGS sequence"/>
</dbReference>
<evidence type="ECO:0000256" key="3">
    <source>
        <dbReference type="ARBA" id="ARBA00022723"/>
    </source>
</evidence>
<proteinExistence type="predicted"/>
<dbReference type="Pfam" id="PF05699">
    <property type="entry name" value="Dimer_Tnp_hAT"/>
    <property type="match status" value="1"/>
</dbReference>
<keyword evidence="5" id="KW-0862">Zinc</keyword>
<dbReference type="InterPro" id="IPR008906">
    <property type="entry name" value="HATC_C_dom"/>
</dbReference>
<dbReference type="EMBL" id="WHWC01000003">
    <property type="protein sequence ID" value="KAG8386871.1"/>
    <property type="molecule type" value="Genomic_DNA"/>
</dbReference>
<evidence type="ECO:0000256" key="6">
    <source>
        <dbReference type="ARBA" id="ARBA00023125"/>
    </source>
</evidence>
<dbReference type="InterPro" id="IPR003656">
    <property type="entry name" value="Znf_BED"/>
</dbReference>
<dbReference type="AlphaFoldDB" id="A0AAV6XV31"/>
<sequence length="410" mass="46612">MENITNSTKELQQVSDVEILKETIDPIKEQEQAQKAESRYVNIISQQSTSKELNATKESSSLVNKKPPSQPPKKRQRAKAVEIAKKEEGKRVSELWGHFTKLEGSNPPRAACNYCGTSYAAHPKNDGTSTMWTHLLSLCKSYPYRVEKSQKTMDDYTGDLHMATMAIRMKEKFNKYWGNIENINWLLFVATLVDPRYKLKYVTFGFTTIYEGDSYFVTRMTEKIESIVGLLYKHYGDSNFQQSSKENCGSQTSNYMQSDGEDDLSELLDSQFAKHLEEEQCVESKSELARYLLDGCEKSSKDFDVLNWWKVNTPKYPVLSKVARDVLAIPVSTIASESAFSTSGRVIDPFRSSLSPKMVEALICAQDWLRATPPIDLQAVIEDIEQFEEFEKELEGSSSLLTSDTNDMDD</sequence>
<dbReference type="SUPFAM" id="SSF57667">
    <property type="entry name" value="beta-beta-alpha zinc fingers"/>
    <property type="match status" value="1"/>
</dbReference>
<dbReference type="SMART" id="SM00614">
    <property type="entry name" value="ZnF_BED"/>
    <property type="match status" value="1"/>
</dbReference>
<evidence type="ECO:0000256" key="5">
    <source>
        <dbReference type="ARBA" id="ARBA00022833"/>
    </source>
</evidence>
<name>A0AAV6XV31_9LAMI</name>
<dbReference type="InterPro" id="IPR012337">
    <property type="entry name" value="RNaseH-like_sf"/>
</dbReference>
<comment type="subcellular location">
    <subcellularLocation>
        <location evidence="1">Nucleus</location>
    </subcellularLocation>
</comment>
<accession>A0AAV6XV31</accession>
<dbReference type="SUPFAM" id="SSF53098">
    <property type="entry name" value="Ribonuclease H-like"/>
    <property type="match status" value="1"/>
</dbReference>
<dbReference type="GO" id="GO:0008270">
    <property type="term" value="F:zinc ion binding"/>
    <property type="evidence" value="ECO:0007669"/>
    <property type="project" value="UniProtKB-KW"/>
</dbReference>
<evidence type="ECO:0000313" key="11">
    <source>
        <dbReference type="EMBL" id="KAG8386871.1"/>
    </source>
</evidence>
<evidence type="ECO:0000259" key="10">
    <source>
        <dbReference type="PROSITE" id="PS50808"/>
    </source>
</evidence>
<feature type="domain" description="BED-type" evidence="10">
    <location>
        <begin position="90"/>
        <end position="146"/>
    </location>
</feature>
<dbReference type="PANTHER" id="PTHR23272">
    <property type="entry name" value="BED FINGER-RELATED"/>
    <property type="match status" value="1"/>
</dbReference>
<keyword evidence="7" id="KW-0539">Nucleus</keyword>
<evidence type="ECO:0000256" key="8">
    <source>
        <dbReference type="PROSITE-ProRule" id="PRU00027"/>
    </source>
</evidence>
<dbReference type="Pfam" id="PF02892">
    <property type="entry name" value="zf-BED"/>
    <property type="match status" value="1"/>
</dbReference>
<comment type="caution">
    <text evidence="11">The sequence shown here is derived from an EMBL/GenBank/DDBJ whole genome shotgun (WGS) entry which is preliminary data.</text>
</comment>
<dbReference type="Pfam" id="PF14372">
    <property type="entry name" value="hAT-like_RNase-H"/>
    <property type="match status" value="1"/>
</dbReference>
<comment type="subunit">
    <text evidence="2">Homodimer.</text>
</comment>
<keyword evidence="3" id="KW-0479">Metal-binding</keyword>
<feature type="compositionally biased region" description="Polar residues" evidence="9">
    <location>
        <begin position="45"/>
        <end position="63"/>
    </location>
</feature>
<keyword evidence="12" id="KW-1185">Reference proteome</keyword>
<dbReference type="InterPro" id="IPR036236">
    <property type="entry name" value="Znf_C2H2_sf"/>
</dbReference>
<keyword evidence="6" id="KW-0238">DNA-binding</keyword>
<dbReference type="GO" id="GO:0005634">
    <property type="term" value="C:nucleus"/>
    <property type="evidence" value="ECO:0007669"/>
    <property type="project" value="UniProtKB-SubCell"/>
</dbReference>
<dbReference type="PANTHER" id="PTHR23272:SF193">
    <property type="entry name" value="OS07G0624100 PROTEIN"/>
    <property type="match status" value="1"/>
</dbReference>
<organism evidence="11 12">
    <name type="scientific">Buddleja alternifolia</name>
    <dbReference type="NCBI Taxonomy" id="168488"/>
    <lineage>
        <taxon>Eukaryota</taxon>
        <taxon>Viridiplantae</taxon>
        <taxon>Streptophyta</taxon>
        <taxon>Embryophyta</taxon>
        <taxon>Tracheophyta</taxon>
        <taxon>Spermatophyta</taxon>
        <taxon>Magnoliopsida</taxon>
        <taxon>eudicotyledons</taxon>
        <taxon>Gunneridae</taxon>
        <taxon>Pentapetalae</taxon>
        <taxon>asterids</taxon>
        <taxon>lamiids</taxon>
        <taxon>Lamiales</taxon>
        <taxon>Scrophulariaceae</taxon>
        <taxon>Buddlejeae</taxon>
        <taxon>Buddleja</taxon>
    </lineage>
</organism>
<dbReference type="GO" id="GO:0046983">
    <property type="term" value="F:protein dimerization activity"/>
    <property type="evidence" value="ECO:0007669"/>
    <property type="project" value="InterPro"/>
</dbReference>
<feature type="region of interest" description="Disordered" evidence="9">
    <location>
        <begin position="45"/>
        <end position="78"/>
    </location>
</feature>
<reference evidence="11" key="1">
    <citation type="submission" date="2019-10" db="EMBL/GenBank/DDBJ databases">
        <authorList>
            <person name="Zhang R."/>
            <person name="Pan Y."/>
            <person name="Wang J."/>
            <person name="Ma R."/>
            <person name="Yu S."/>
        </authorList>
    </citation>
    <scope>NUCLEOTIDE SEQUENCE</scope>
    <source>
        <strain evidence="11">LA-IB0</strain>
        <tissue evidence="11">Leaf</tissue>
    </source>
</reference>
<evidence type="ECO:0000256" key="4">
    <source>
        <dbReference type="ARBA" id="ARBA00022771"/>
    </source>
</evidence>
<dbReference type="InterPro" id="IPR025525">
    <property type="entry name" value="hAT-like_transposase_RNase-H"/>
</dbReference>
<dbReference type="PROSITE" id="PS50808">
    <property type="entry name" value="ZF_BED"/>
    <property type="match status" value="1"/>
</dbReference>
<evidence type="ECO:0000313" key="12">
    <source>
        <dbReference type="Proteomes" id="UP000826271"/>
    </source>
</evidence>
<dbReference type="GO" id="GO:0003677">
    <property type="term" value="F:DNA binding"/>
    <property type="evidence" value="ECO:0007669"/>
    <property type="project" value="UniProtKB-KW"/>
</dbReference>
<evidence type="ECO:0000256" key="7">
    <source>
        <dbReference type="ARBA" id="ARBA00023242"/>
    </source>
</evidence>
<evidence type="ECO:0000256" key="1">
    <source>
        <dbReference type="ARBA" id="ARBA00004123"/>
    </source>
</evidence>
<gene>
    <name evidence="11" type="ORF">BUALT_Bualt03G0194000</name>
</gene>
<protein>
    <recommendedName>
        <fullName evidence="10">BED-type domain-containing protein</fullName>
    </recommendedName>
</protein>
<evidence type="ECO:0000256" key="2">
    <source>
        <dbReference type="ARBA" id="ARBA00011738"/>
    </source>
</evidence>
<keyword evidence="4 8" id="KW-0863">Zinc-finger</keyword>